<dbReference type="InterPro" id="IPR017853">
    <property type="entry name" value="GH"/>
</dbReference>
<dbReference type="InterPro" id="IPR012767">
    <property type="entry name" value="Trehalose_TreY"/>
</dbReference>
<protein>
    <submittedName>
        <fullName evidence="2">Maltooligosyl trehalose synthase</fullName>
        <ecNumber evidence="2">5.4.99.15</ecNumber>
    </submittedName>
</protein>
<feature type="domain" description="Glycosyl hydrolase family 13 catalytic" evidence="1">
    <location>
        <begin position="15"/>
        <end position="658"/>
    </location>
</feature>
<accession>A0A0F0KFE5</accession>
<dbReference type="InterPro" id="IPR013797">
    <property type="entry name" value="Maltooligo_trehalose_synth_4"/>
</dbReference>
<keyword evidence="2" id="KW-0413">Isomerase</keyword>
<dbReference type="PATRIC" id="fig|104336.4.peg.2469"/>
<dbReference type="InterPro" id="IPR006047">
    <property type="entry name" value="GH13_cat_dom"/>
</dbReference>
<proteinExistence type="predicted"/>
<dbReference type="CDD" id="cd11336">
    <property type="entry name" value="AmyAc_MTSase"/>
    <property type="match status" value="1"/>
</dbReference>
<dbReference type="SMART" id="SM00642">
    <property type="entry name" value="Aamy"/>
    <property type="match status" value="1"/>
</dbReference>
<dbReference type="Gene3D" id="3.30.1590.10">
    <property type="entry name" value="Maltooligosyl trehalose synthase, domain 2"/>
    <property type="match status" value="1"/>
</dbReference>
<dbReference type="GO" id="GO:0047470">
    <property type="term" value="F:(1,4)-alpha-D-glucan 1-alpha-D-glucosylmutase activity"/>
    <property type="evidence" value="ECO:0007669"/>
    <property type="project" value="UniProtKB-EC"/>
</dbReference>
<dbReference type="Gene3D" id="1.10.10.470">
    <property type="entry name" value="Maltooligosyl trehalose synthase, domain 4"/>
    <property type="match status" value="1"/>
</dbReference>
<dbReference type="Gene3D" id="3.20.20.80">
    <property type="entry name" value="Glycosidases"/>
    <property type="match status" value="1"/>
</dbReference>
<evidence type="ECO:0000259" key="1">
    <source>
        <dbReference type="SMART" id="SM00642"/>
    </source>
</evidence>
<dbReference type="AlphaFoldDB" id="A0A0F0KFE5"/>
<gene>
    <name evidence="2" type="primary">treY</name>
    <name evidence="2" type="ORF">RN50_02423</name>
</gene>
<evidence type="ECO:0000313" key="2">
    <source>
        <dbReference type="EMBL" id="KJL19144.1"/>
    </source>
</evidence>
<dbReference type="GeneID" id="94443452"/>
<dbReference type="Gene3D" id="1.10.150.200">
    <property type="entry name" value="Maltooligosyl trehalose synthase, domain 3"/>
    <property type="match status" value="1"/>
</dbReference>
<dbReference type="EC" id="5.4.99.15" evidence="2"/>
<dbReference type="GO" id="GO:0030980">
    <property type="term" value="P:alpha-glucan catabolic process"/>
    <property type="evidence" value="ECO:0007669"/>
    <property type="project" value="TreeGrafter"/>
</dbReference>
<dbReference type="Proteomes" id="UP000033572">
    <property type="component" value="Unassembled WGS sequence"/>
</dbReference>
<dbReference type="SUPFAM" id="SSF51445">
    <property type="entry name" value="(Trans)glycosidases"/>
    <property type="match status" value="1"/>
</dbReference>
<name>A0A0F0KFE5_9MICO</name>
<comment type="caution">
    <text evidence="2">The sequence shown here is derived from an EMBL/GenBank/DDBJ whole genome shotgun (WGS) entry which is preliminary data.</text>
</comment>
<dbReference type="GO" id="GO:0005992">
    <property type="term" value="P:trehalose biosynthetic process"/>
    <property type="evidence" value="ECO:0007669"/>
    <property type="project" value="TreeGrafter"/>
</dbReference>
<keyword evidence="3" id="KW-1185">Reference proteome</keyword>
<dbReference type="KEGG" id="mfol:DXT68_03540"/>
<dbReference type="Pfam" id="PF00128">
    <property type="entry name" value="Alpha-amylase"/>
    <property type="match status" value="1"/>
</dbReference>
<dbReference type="PANTHER" id="PTHR10357:SF216">
    <property type="entry name" value="MALTOOLIGOSYL TREHALOSE SYNTHASE-RELATED"/>
    <property type="match status" value="1"/>
</dbReference>
<dbReference type="PANTHER" id="PTHR10357">
    <property type="entry name" value="ALPHA-AMYLASE FAMILY MEMBER"/>
    <property type="match status" value="1"/>
</dbReference>
<dbReference type="NCBIfam" id="TIGR02401">
    <property type="entry name" value="trehalose_TreY"/>
    <property type="match status" value="1"/>
</dbReference>
<organism evidence="2 3">
    <name type="scientific">Microbacterium foliorum</name>
    <dbReference type="NCBI Taxonomy" id="104336"/>
    <lineage>
        <taxon>Bacteria</taxon>
        <taxon>Bacillati</taxon>
        <taxon>Actinomycetota</taxon>
        <taxon>Actinomycetes</taxon>
        <taxon>Micrococcales</taxon>
        <taxon>Microbacteriaceae</taxon>
        <taxon>Microbacterium</taxon>
    </lineage>
</organism>
<sequence>MTRRPLSTYRLQIRQGFTLDDAAEAAGYLADLGASWAYLSPLLAAVPGSDHGYDVVDHSRVDPERGGPEGLTRFAAAARAAGLGILVDIVPNHVGVALPRANHWWWDLLRLGTSSRHAIAFDIDRRMSAGRVRLPILGSSPAEVLAAGEITIDTTPADDAPDGTLHYFDHVLPLAPGTADLADDLPALLDAQHYELRFWEDQNTELDYRRFFAVSELAGIRVEIPDVFEESHREIVRWITEGLADGLRVDHPDGLVDPGAYLERLADATGAAYTVVEKILEPGEELPSWWRTDGTTGYDALVEFDRVLIDGDGVRALDDLDARLREDSGLPEAESWQDLIHSTKRMIADELLRSEVRRLVRALPFGVVDAEEALAEIVASFPVYRAYLPAGHEHLQHALDDAAARRPDLATAIAELAPLLFDTGLEIAERFPQVTGAVMAKGVEDTAFYRHTRLGTLTEVGGDPSIASITVDAFHDAQRARLASWPHSLTALSTHDTKRSEDVRARLSVLAEMPERWAEVLTQLRGIASTGHGPLDALLWQAAVGAWPITAERMSQYGLKAAREAAESTAWQHPDEDFEKGVIAIAQATEGPARPLLDAFVAEIVDAGRVNSLSAKLLQLTAPGVPDVYQGTELWDHSLVDPDNRRPVDFGARADLLRRVDEEAARGILPPVDDSGAAKMLVVSRALRLRRDHDELFDGYRPGTVAGEASAHAVAVDRGGVLAVATRLPVGLAARGGWGDTVLLRREIPATDVLTGRRIAAGPVHLSELLDTYPVALLVEDR</sequence>
<reference evidence="2 3" key="1">
    <citation type="submission" date="2015-02" db="EMBL/GenBank/DDBJ databases">
        <title>Draft genome sequences of ten Microbacterium spp. with emphasis on heavy metal contaminated environments.</title>
        <authorList>
            <person name="Corretto E."/>
        </authorList>
    </citation>
    <scope>NUCLEOTIDE SEQUENCE [LARGE SCALE GENOMIC DNA]</scope>
    <source>
        <strain evidence="2 3">DSM 12966</strain>
    </source>
</reference>
<dbReference type="EMBL" id="JYIU01000045">
    <property type="protein sequence ID" value="KJL19144.1"/>
    <property type="molecule type" value="Genomic_DNA"/>
</dbReference>
<dbReference type="RefSeq" id="WP_045254772.1">
    <property type="nucleotide sequence ID" value="NZ_CP031425.1"/>
</dbReference>
<evidence type="ECO:0000313" key="3">
    <source>
        <dbReference type="Proteomes" id="UP000033572"/>
    </source>
</evidence>